<reference evidence="6 7" key="1">
    <citation type="submission" date="2018-05" db="EMBL/GenBank/DDBJ databases">
        <title>Paenibacillus flagellatus sp. nov., isolated from selenium mineral soil.</title>
        <authorList>
            <person name="Dai X."/>
        </authorList>
    </citation>
    <scope>NUCLEOTIDE SEQUENCE [LARGE SCALE GENOMIC DNA]</scope>
    <source>
        <strain evidence="6 7">DXL2</strain>
    </source>
</reference>
<keyword evidence="4" id="KW-0413">Isomerase</keyword>
<evidence type="ECO:0000313" key="6">
    <source>
        <dbReference type="EMBL" id="PYI57503.1"/>
    </source>
</evidence>
<dbReference type="NCBIfam" id="TIGR00005">
    <property type="entry name" value="rluA_subfam"/>
    <property type="match status" value="1"/>
</dbReference>
<name>A0A2V5KGJ9_9BACL</name>
<accession>A0A2V5KGJ9</accession>
<dbReference type="Proteomes" id="UP000247476">
    <property type="component" value="Unassembled WGS sequence"/>
</dbReference>
<dbReference type="CDD" id="cd02869">
    <property type="entry name" value="PseudoU_synth_RluA_like"/>
    <property type="match status" value="1"/>
</dbReference>
<dbReference type="EC" id="5.4.99.-" evidence="4"/>
<evidence type="ECO:0000256" key="1">
    <source>
        <dbReference type="ARBA" id="ARBA00000073"/>
    </source>
</evidence>
<dbReference type="InterPro" id="IPR020103">
    <property type="entry name" value="PsdUridine_synth_cat_dom_sf"/>
</dbReference>
<dbReference type="Pfam" id="PF00849">
    <property type="entry name" value="PseudoU_synth_2"/>
    <property type="match status" value="1"/>
</dbReference>
<evidence type="ECO:0000256" key="3">
    <source>
        <dbReference type="PIRSR" id="PIRSR606225-1"/>
    </source>
</evidence>
<evidence type="ECO:0000313" key="7">
    <source>
        <dbReference type="Proteomes" id="UP000247476"/>
    </source>
</evidence>
<dbReference type="InterPro" id="IPR050188">
    <property type="entry name" value="RluA_PseudoU_synthase"/>
</dbReference>
<comment type="caution">
    <text evidence="6">The sequence shown here is derived from an EMBL/GenBank/DDBJ whole genome shotgun (WGS) entry which is preliminary data.</text>
</comment>
<dbReference type="EMBL" id="QJVJ01000001">
    <property type="protein sequence ID" value="PYI57503.1"/>
    <property type="molecule type" value="Genomic_DNA"/>
</dbReference>
<sequence length="320" mass="35812">MTGYYEPLSYVVPPAEDGIMLKTILHDRMKLSRKLLSRLKLTAEGITVNGERRYTTSRVRSGDVVEIRMQEEESDDILPQDIPIDILHEDDQLLIVNKAAGMIVHPTHGHYMNTIANAVVFHWRQAGRKVRFRPVHRLDRETSGVLAIAKTPYAHQHISAQMQANGVDKTYVAIVHGRVREDSGTVDEPIDRDPASPHVRIVTPSGYPSVTHYEVLERLGEAATFVRLRLETGRTHQIRVHMNHIGHPLLGDAMYGVSPEREKTVAGEPLDRHALHAARLAFAHPADGRPVAFEAPLPDDMARWLDLLRRGGSGSGGYLE</sequence>
<dbReference type="OrthoDB" id="9773999at2"/>
<proteinExistence type="inferred from homology"/>
<dbReference type="SUPFAM" id="SSF55120">
    <property type="entry name" value="Pseudouridine synthase"/>
    <property type="match status" value="1"/>
</dbReference>
<comment type="catalytic activity">
    <reaction evidence="1 4">
        <text>a uridine in RNA = a pseudouridine in RNA</text>
        <dbReference type="Rhea" id="RHEA:48348"/>
        <dbReference type="Rhea" id="RHEA-COMP:12068"/>
        <dbReference type="Rhea" id="RHEA-COMP:12069"/>
        <dbReference type="ChEBI" id="CHEBI:65314"/>
        <dbReference type="ChEBI" id="CHEBI:65315"/>
    </reaction>
</comment>
<evidence type="ECO:0000256" key="4">
    <source>
        <dbReference type="RuleBase" id="RU362028"/>
    </source>
</evidence>
<dbReference type="GO" id="GO:0003723">
    <property type="term" value="F:RNA binding"/>
    <property type="evidence" value="ECO:0007669"/>
    <property type="project" value="InterPro"/>
</dbReference>
<feature type="active site" evidence="3">
    <location>
        <position position="139"/>
    </location>
</feature>
<protein>
    <recommendedName>
        <fullName evidence="4">Pseudouridine synthase</fullName>
        <ecNumber evidence="4">5.4.99.-</ecNumber>
    </recommendedName>
</protein>
<feature type="domain" description="Pseudouridine synthase RsuA/RluA-like" evidence="5">
    <location>
        <begin position="93"/>
        <end position="244"/>
    </location>
</feature>
<evidence type="ECO:0000256" key="2">
    <source>
        <dbReference type="ARBA" id="ARBA00010876"/>
    </source>
</evidence>
<dbReference type="AlphaFoldDB" id="A0A2V5KGJ9"/>
<dbReference type="Gene3D" id="3.30.2350.10">
    <property type="entry name" value="Pseudouridine synthase"/>
    <property type="match status" value="1"/>
</dbReference>
<dbReference type="InterPro" id="IPR006225">
    <property type="entry name" value="PsdUridine_synth_RluC/D"/>
</dbReference>
<keyword evidence="7" id="KW-1185">Reference proteome</keyword>
<organism evidence="6 7">
    <name type="scientific">Paenibacillus flagellatus</name>
    <dbReference type="NCBI Taxonomy" id="2211139"/>
    <lineage>
        <taxon>Bacteria</taxon>
        <taxon>Bacillati</taxon>
        <taxon>Bacillota</taxon>
        <taxon>Bacilli</taxon>
        <taxon>Bacillales</taxon>
        <taxon>Paenibacillaceae</taxon>
        <taxon>Paenibacillus</taxon>
    </lineage>
</organism>
<dbReference type="GO" id="GO:0009982">
    <property type="term" value="F:pseudouridine synthase activity"/>
    <property type="evidence" value="ECO:0007669"/>
    <property type="project" value="InterPro"/>
</dbReference>
<dbReference type="GO" id="GO:0140098">
    <property type="term" value="F:catalytic activity, acting on RNA"/>
    <property type="evidence" value="ECO:0007669"/>
    <property type="project" value="UniProtKB-ARBA"/>
</dbReference>
<comment type="function">
    <text evidence="4">Responsible for synthesis of pseudouridine from uracil.</text>
</comment>
<evidence type="ECO:0000259" key="5">
    <source>
        <dbReference type="Pfam" id="PF00849"/>
    </source>
</evidence>
<dbReference type="RefSeq" id="WP_110838545.1">
    <property type="nucleotide sequence ID" value="NZ_QJVJ01000001.1"/>
</dbReference>
<gene>
    <name evidence="6" type="ORF">DLM86_03470</name>
</gene>
<dbReference type="PANTHER" id="PTHR21600:SF44">
    <property type="entry name" value="RIBOSOMAL LARGE SUBUNIT PSEUDOURIDINE SYNTHASE D"/>
    <property type="match status" value="1"/>
</dbReference>
<dbReference type="PANTHER" id="PTHR21600">
    <property type="entry name" value="MITOCHONDRIAL RNA PSEUDOURIDINE SYNTHASE"/>
    <property type="match status" value="1"/>
</dbReference>
<dbReference type="GO" id="GO:0000455">
    <property type="term" value="P:enzyme-directed rRNA pseudouridine synthesis"/>
    <property type="evidence" value="ECO:0007669"/>
    <property type="project" value="TreeGrafter"/>
</dbReference>
<dbReference type="InterPro" id="IPR006145">
    <property type="entry name" value="PsdUridine_synth_RsuA/RluA"/>
</dbReference>
<comment type="similarity">
    <text evidence="2 4">Belongs to the pseudouridine synthase RluA family.</text>
</comment>